<dbReference type="Pfam" id="PF13902">
    <property type="entry name" value="R3H-assoc"/>
    <property type="match status" value="1"/>
</dbReference>
<organism evidence="3 4">
    <name type="scientific">Ascosphaera apis ARSEF 7405</name>
    <dbReference type="NCBI Taxonomy" id="392613"/>
    <lineage>
        <taxon>Eukaryota</taxon>
        <taxon>Fungi</taxon>
        <taxon>Dikarya</taxon>
        <taxon>Ascomycota</taxon>
        <taxon>Pezizomycotina</taxon>
        <taxon>Eurotiomycetes</taxon>
        <taxon>Eurotiomycetidae</taxon>
        <taxon>Onygenales</taxon>
        <taxon>Ascosphaeraceae</taxon>
        <taxon>Ascosphaera</taxon>
    </lineage>
</organism>
<dbReference type="VEuPathDB" id="FungiDB:AAP_06385"/>
<feature type="region of interest" description="Disordered" evidence="1">
    <location>
        <begin position="106"/>
        <end position="126"/>
    </location>
</feature>
<evidence type="ECO:0000313" key="3">
    <source>
        <dbReference type="EMBL" id="KZZ86622.1"/>
    </source>
</evidence>
<proteinExistence type="predicted"/>
<dbReference type="OrthoDB" id="10256743at2759"/>
<dbReference type="InterPro" id="IPR036867">
    <property type="entry name" value="R3H_dom_sf"/>
</dbReference>
<evidence type="ECO:0000313" key="4">
    <source>
        <dbReference type="Proteomes" id="UP000242877"/>
    </source>
</evidence>
<sequence length="388" mass="43431">MAIFPIISTNQASLTPERVRAIAAWSQEAGEFLYEDETAIDQISRNGVPIPLDIHADLDPFLQDDRQVLQHAHVTEEKVRLPQKTAAAPVAAAAAFHRRRDASLRESKRREALLKGKEGSRRRQRWENSRLLNNPWAQPPEPTDWEIQPTAPRHEVPYYLASLWDSHYAQIATSKSKSKSAKKGDGDEFPIPKDLRAKLKHARAARGMLKDIEVEIRSFIEEFHRGQSSVHNKRQGTRRRASISSSSSSSSMSHVKCDDVSDPIDETVSEDSFGSVDSDGFVIVNRDRKAGKGSVTEQQPQMLDQRMIFDGSVEDQTASFARWIVHSLAAYYGLSTWSVTSGERREAYVGIPRLPAHAKARTKKRSTSSSASTIVSAPILPQPLWMSI</sequence>
<dbReference type="PANTHER" id="PTHR32019:SF2">
    <property type="entry name" value="R3H DOMAIN-CONTAINING PROTEIN 4"/>
    <property type="match status" value="1"/>
</dbReference>
<dbReference type="SUPFAM" id="SSF82708">
    <property type="entry name" value="R3H domain"/>
    <property type="match status" value="1"/>
</dbReference>
<feature type="region of interest" description="Disordered" evidence="1">
    <location>
        <begin position="226"/>
        <end position="261"/>
    </location>
</feature>
<gene>
    <name evidence="3" type="ORF">AAP_06385</name>
</gene>
<comment type="caution">
    <text evidence="3">The sequence shown here is derived from an EMBL/GenBank/DDBJ whole genome shotgun (WGS) entry which is preliminary data.</text>
</comment>
<dbReference type="EMBL" id="AZGZ01000055">
    <property type="protein sequence ID" value="KZZ86622.1"/>
    <property type="molecule type" value="Genomic_DNA"/>
</dbReference>
<dbReference type="Proteomes" id="UP000242877">
    <property type="component" value="Unassembled WGS sequence"/>
</dbReference>
<dbReference type="AlphaFoldDB" id="A0A162IBK3"/>
<evidence type="ECO:0000259" key="2">
    <source>
        <dbReference type="Pfam" id="PF13902"/>
    </source>
</evidence>
<reference evidence="3 4" key="1">
    <citation type="journal article" date="2016" name="Genome Biol. Evol.">
        <title>Divergent and convergent evolution of fungal pathogenicity.</title>
        <authorList>
            <person name="Shang Y."/>
            <person name="Xiao G."/>
            <person name="Zheng P."/>
            <person name="Cen K."/>
            <person name="Zhan S."/>
            <person name="Wang C."/>
        </authorList>
    </citation>
    <scope>NUCLEOTIDE SEQUENCE [LARGE SCALE GENOMIC DNA]</scope>
    <source>
        <strain evidence="3 4">ARSEF 7405</strain>
    </source>
</reference>
<feature type="compositionally biased region" description="Low complexity" evidence="1">
    <location>
        <begin position="242"/>
        <end position="253"/>
    </location>
</feature>
<dbReference type="InterPro" id="IPR039629">
    <property type="entry name" value="R3HDM4"/>
</dbReference>
<accession>A0A162IBK3</accession>
<name>A0A162IBK3_9EURO</name>
<dbReference type="PANTHER" id="PTHR32019">
    <property type="entry name" value="R3H DOMAIN-CONTAINING PROTEIN 4"/>
    <property type="match status" value="1"/>
</dbReference>
<dbReference type="GO" id="GO:0003676">
    <property type="term" value="F:nucleic acid binding"/>
    <property type="evidence" value="ECO:0007669"/>
    <property type="project" value="InterPro"/>
</dbReference>
<keyword evidence="4" id="KW-1185">Reference proteome</keyword>
<protein>
    <recommendedName>
        <fullName evidence="2">R3H-associated N-terminal domain-containing protein</fullName>
    </recommendedName>
</protein>
<evidence type="ECO:0000256" key="1">
    <source>
        <dbReference type="SAM" id="MobiDB-lite"/>
    </source>
</evidence>
<feature type="domain" description="R3H-associated N-terminal" evidence="2">
    <location>
        <begin position="106"/>
        <end position="201"/>
    </location>
</feature>
<feature type="compositionally biased region" description="Basic residues" evidence="1">
    <location>
        <begin position="231"/>
        <end position="241"/>
    </location>
</feature>
<dbReference type="InterPro" id="IPR025952">
    <property type="entry name" value="R3H-assoc_dom"/>
</dbReference>
<dbReference type="CDD" id="cd02325">
    <property type="entry name" value="R3H"/>
    <property type="match status" value="1"/>
</dbReference>